<dbReference type="Proteomes" id="UP000253472">
    <property type="component" value="Unassembled WGS sequence"/>
</dbReference>
<feature type="domain" description="DNA2/NAM7 helicase-like C-terminal" evidence="1">
    <location>
        <begin position="30"/>
        <end position="63"/>
    </location>
</feature>
<gene>
    <name evidence="2" type="ORF">Cantr_02020</name>
</gene>
<proteinExistence type="predicted"/>
<comment type="caution">
    <text evidence="2">The sequence shown here is derived from an EMBL/GenBank/DDBJ whole genome shotgun (WGS) entry which is preliminary data.</text>
</comment>
<accession>A0A367YKU5</accession>
<dbReference type="InterPro" id="IPR027417">
    <property type="entry name" value="P-loop_NTPase"/>
</dbReference>
<name>A0A367YKU5_9ASCO</name>
<dbReference type="AlphaFoldDB" id="A0A367YKU5"/>
<dbReference type="PANTHER" id="PTHR10887:SF495">
    <property type="entry name" value="HELICASE SENATAXIN ISOFORM X1-RELATED"/>
    <property type="match status" value="1"/>
</dbReference>
<sequence length="94" mass="10720">MTQLARQRNGLAACPCPPLVLLSLGIFGLRSNYTGQIGFLKDERRLNVALTRARHSMIFIGHVECLKRGSKVWRQYLDFLRSKGAIHNEAEFVY</sequence>
<dbReference type="Gene3D" id="3.40.50.300">
    <property type="entry name" value="P-loop containing nucleotide triphosphate hydrolases"/>
    <property type="match status" value="1"/>
</dbReference>
<organism evidence="2 3">
    <name type="scientific">Candida viswanathii</name>
    <dbReference type="NCBI Taxonomy" id="5486"/>
    <lineage>
        <taxon>Eukaryota</taxon>
        <taxon>Fungi</taxon>
        <taxon>Dikarya</taxon>
        <taxon>Ascomycota</taxon>
        <taxon>Saccharomycotina</taxon>
        <taxon>Pichiomycetes</taxon>
        <taxon>Debaryomycetaceae</taxon>
        <taxon>Candida/Lodderomyces clade</taxon>
        <taxon>Candida</taxon>
    </lineage>
</organism>
<keyword evidence="3" id="KW-1185">Reference proteome</keyword>
<protein>
    <recommendedName>
        <fullName evidence="1">DNA2/NAM7 helicase-like C-terminal domain-containing protein</fullName>
    </recommendedName>
</protein>
<dbReference type="Pfam" id="PF13087">
    <property type="entry name" value="AAA_12"/>
    <property type="match status" value="1"/>
</dbReference>
<dbReference type="STRING" id="5486.A0A367YKU5"/>
<dbReference type="InterPro" id="IPR045055">
    <property type="entry name" value="DNA2/NAM7-like"/>
</dbReference>
<dbReference type="OrthoDB" id="6513042at2759"/>
<evidence type="ECO:0000259" key="1">
    <source>
        <dbReference type="Pfam" id="PF13087"/>
    </source>
</evidence>
<dbReference type="PANTHER" id="PTHR10887">
    <property type="entry name" value="DNA2/NAM7 HELICASE FAMILY"/>
    <property type="match status" value="1"/>
</dbReference>
<evidence type="ECO:0000313" key="3">
    <source>
        <dbReference type="Proteomes" id="UP000253472"/>
    </source>
</evidence>
<evidence type="ECO:0000313" key="2">
    <source>
        <dbReference type="EMBL" id="RCK66360.1"/>
    </source>
</evidence>
<dbReference type="InterPro" id="IPR041679">
    <property type="entry name" value="DNA2/NAM7-like_C"/>
</dbReference>
<dbReference type="EMBL" id="QLNQ01000016">
    <property type="protein sequence ID" value="RCK66360.1"/>
    <property type="molecule type" value="Genomic_DNA"/>
</dbReference>
<reference evidence="2 3" key="1">
    <citation type="submission" date="2018-06" db="EMBL/GenBank/DDBJ databases">
        <title>Whole genome sequencing of Candida tropicalis (genome annotated by CSBL at Korea University).</title>
        <authorList>
            <person name="Ahn J."/>
        </authorList>
    </citation>
    <scope>NUCLEOTIDE SEQUENCE [LARGE SCALE GENOMIC DNA]</scope>
    <source>
        <strain evidence="2 3">ATCC 20962</strain>
    </source>
</reference>